<dbReference type="EMBL" id="JARUPT010000982">
    <property type="protein sequence ID" value="KAK0368010.1"/>
    <property type="molecule type" value="Genomic_DNA"/>
</dbReference>
<comment type="caution">
    <text evidence="1">The sequence shown here is derived from an EMBL/GenBank/DDBJ whole genome shotgun (WGS) entry which is preliminary data.</text>
</comment>
<evidence type="ECO:0000313" key="2">
    <source>
        <dbReference type="Proteomes" id="UP001169217"/>
    </source>
</evidence>
<reference evidence="1" key="1">
    <citation type="submission" date="2023-04" db="EMBL/GenBank/DDBJ databases">
        <title>Colletotrichum limetticola genome sequence.</title>
        <authorList>
            <person name="Baroncelli R."/>
        </authorList>
    </citation>
    <scope>NUCLEOTIDE SEQUENCE</scope>
    <source>
        <strain evidence="1">KLA-Anderson</strain>
    </source>
</reference>
<sequence length="75" mass="8812">MPRMTLCPKSPLQTRAGVVQSSWCCFQKFRCRFWWRFPHAPGLLVVTCWGFCQSPVPTRKQRRLSSNLLLGARDW</sequence>
<evidence type="ECO:0000313" key="1">
    <source>
        <dbReference type="EMBL" id="KAK0368010.1"/>
    </source>
</evidence>
<name>A0ABQ9PDP0_9PEZI</name>
<dbReference type="Proteomes" id="UP001169217">
    <property type="component" value="Unassembled WGS sequence"/>
</dbReference>
<gene>
    <name evidence="1" type="ORF">CLIM01_14632</name>
</gene>
<proteinExistence type="predicted"/>
<organism evidence="1 2">
    <name type="scientific">Colletotrichum limetticola</name>
    <dbReference type="NCBI Taxonomy" id="1209924"/>
    <lineage>
        <taxon>Eukaryota</taxon>
        <taxon>Fungi</taxon>
        <taxon>Dikarya</taxon>
        <taxon>Ascomycota</taxon>
        <taxon>Pezizomycotina</taxon>
        <taxon>Sordariomycetes</taxon>
        <taxon>Hypocreomycetidae</taxon>
        <taxon>Glomerellales</taxon>
        <taxon>Glomerellaceae</taxon>
        <taxon>Colletotrichum</taxon>
        <taxon>Colletotrichum acutatum species complex</taxon>
    </lineage>
</organism>
<keyword evidence="2" id="KW-1185">Reference proteome</keyword>
<protein>
    <submittedName>
        <fullName evidence="1">Uncharacterized protein</fullName>
    </submittedName>
</protein>
<accession>A0ABQ9PDP0</accession>